<evidence type="ECO:0000256" key="1">
    <source>
        <dbReference type="SAM" id="SignalP"/>
    </source>
</evidence>
<gene>
    <name evidence="2" type="ORF">C4F51_09565</name>
</gene>
<comment type="caution">
    <text evidence="2">The sequence shown here is derived from an EMBL/GenBank/DDBJ whole genome shotgun (WGS) entry which is preliminary data.</text>
</comment>
<reference evidence="2" key="1">
    <citation type="submission" date="2018-07" db="EMBL/GenBank/DDBJ databases">
        <title>Genome assembly of strain Ka43.</title>
        <authorList>
            <person name="Kukolya J."/>
            <person name="Nagy I."/>
            <person name="Horvath B."/>
            <person name="Toth A."/>
        </authorList>
    </citation>
    <scope>NUCLEOTIDE SEQUENCE</scope>
    <source>
        <strain evidence="2">KB43</strain>
    </source>
</reference>
<evidence type="ECO:0000313" key="3">
    <source>
        <dbReference type="Proteomes" id="UP000652567"/>
    </source>
</evidence>
<sequence>MIKAGTFIFSATLLLAALSTSVTAHADTLIIPVGQQAGDAADMERPKTGALRSEVSRQFGEPISKTAGKGNPPISSWEYKDFVVYFENDHVIHSVLKHRPYVD</sequence>
<dbReference type="Proteomes" id="UP000652567">
    <property type="component" value="Unassembled WGS sequence"/>
</dbReference>
<name>A0A928V276_9GAMM</name>
<keyword evidence="3" id="KW-1185">Reference proteome</keyword>
<proteinExistence type="predicted"/>
<dbReference type="AlphaFoldDB" id="A0A928V276"/>
<protein>
    <recommendedName>
        <fullName evidence="4">Phosphodiesterase</fullName>
    </recommendedName>
</protein>
<accession>A0A928V276</accession>
<dbReference type="EMBL" id="PRDL01000001">
    <property type="protein sequence ID" value="MBE8717436.1"/>
    <property type="molecule type" value="Genomic_DNA"/>
</dbReference>
<keyword evidence="1" id="KW-0732">Signal</keyword>
<feature type="chain" id="PRO_5036713149" description="Phosphodiesterase" evidence="1">
    <location>
        <begin position="27"/>
        <end position="103"/>
    </location>
</feature>
<evidence type="ECO:0000313" key="2">
    <source>
        <dbReference type="EMBL" id="MBE8717436.1"/>
    </source>
</evidence>
<organism evidence="2 3">
    <name type="scientific">Cellvibrio polysaccharolyticus</name>
    <dbReference type="NCBI Taxonomy" id="2082724"/>
    <lineage>
        <taxon>Bacteria</taxon>
        <taxon>Pseudomonadati</taxon>
        <taxon>Pseudomonadota</taxon>
        <taxon>Gammaproteobacteria</taxon>
        <taxon>Cellvibrionales</taxon>
        <taxon>Cellvibrionaceae</taxon>
        <taxon>Cellvibrio</taxon>
    </lineage>
</organism>
<feature type="signal peptide" evidence="1">
    <location>
        <begin position="1"/>
        <end position="26"/>
    </location>
</feature>
<dbReference type="RefSeq" id="WP_193909297.1">
    <property type="nucleotide sequence ID" value="NZ_PRDL01000001.1"/>
</dbReference>
<evidence type="ECO:0008006" key="4">
    <source>
        <dbReference type="Google" id="ProtNLM"/>
    </source>
</evidence>